<keyword evidence="2" id="KW-1185">Reference proteome</keyword>
<sequence>MTELKSISLTSLFNADLTHILSLYRFSPSLAPSPITSAPFKSPAPPTKGAQRAMKLRRLHNEGRPPIFFPFPLHLKC</sequence>
<name>A0AAV6VX04_9ARAC</name>
<reference evidence="1 2" key="1">
    <citation type="journal article" date="2022" name="Nat. Ecol. Evol.">
        <title>A masculinizing supergene underlies an exaggerated male reproductive morph in a spider.</title>
        <authorList>
            <person name="Hendrickx F."/>
            <person name="De Corte Z."/>
            <person name="Sonet G."/>
            <person name="Van Belleghem S.M."/>
            <person name="Kostlbacher S."/>
            <person name="Vangestel C."/>
        </authorList>
    </citation>
    <scope>NUCLEOTIDE SEQUENCE [LARGE SCALE GENOMIC DNA]</scope>
    <source>
        <strain evidence="1">W744_W776</strain>
    </source>
</reference>
<comment type="caution">
    <text evidence="1">The sequence shown here is derived from an EMBL/GenBank/DDBJ whole genome shotgun (WGS) entry which is preliminary data.</text>
</comment>
<accession>A0AAV6VX04</accession>
<dbReference type="Proteomes" id="UP000827092">
    <property type="component" value="Unassembled WGS sequence"/>
</dbReference>
<organism evidence="1 2">
    <name type="scientific">Oedothorax gibbosus</name>
    <dbReference type="NCBI Taxonomy" id="931172"/>
    <lineage>
        <taxon>Eukaryota</taxon>
        <taxon>Metazoa</taxon>
        <taxon>Ecdysozoa</taxon>
        <taxon>Arthropoda</taxon>
        <taxon>Chelicerata</taxon>
        <taxon>Arachnida</taxon>
        <taxon>Araneae</taxon>
        <taxon>Araneomorphae</taxon>
        <taxon>Entelegynae</taxon>
        <taxon>Araneoidea</taxon>
        <taxon>Linyphiidae</taxon>
        <taxon>Erigoninae</taxon>
        <taxon>Oedothorax</taxon>
    </lineage>
</organism>
<proteinExistence type="predicted"/>
<protein>
    <submittedName>
        <fullName evidence="1">Uncharacterized protein</fullName>
    </submittedName>
</protein>
<evidence type="ECO:0000313" key="1">
    <source>
        <dbReference type="EMBL" id="KAG8200021.1"/>
    </source>
</evidence>
<gene>
    <name evidence="1" type="ORF">JTE90_001252</name>
</gene>
<dbReference type="AlphaFoldDB" id="A0AAV6VX04"/>
<dbReference type="EMBL" id="JAFNEN010000021">
    <property type="protein sequence ID" value="KAG8200021.1"/>
    <property type="molecule type" value="Genomic_DNA"/>
</dbReference>
<evidence type="ECO:0000313" key="2">
    <source>
        <dbReference type="Proteomes" id="UP000827092"/>
    </source>
</evidence>